<dbReference type="PANTHER" id="PTHR13563:SF13">
    <property type="entry name" value="TRNA METHYLTRANSFERASE 10 HOMOLOG A"/>
    <property type="match status" value="1"/>
</dbReference>
<evidence type="ECO:0000256" key="4">
    <source>
        <dbReference type="ARBA" id="ARBA00022691"/>
    </source>
</evidence>
<evidence type="ECO:0000259" key="6">
    <source>
        <dbReference type="PROSITE" id="PS51675"/>
    </source>
</evidence>
<organism evidence="7 8">
    <name type="scientific">Bremia lactucae</name>
    <name type="common">Lettuce downy mildew</name>
    <dbReference type="NCBI Taxonomy" id="4779"/>
    <lineage>
        <taxon>Eukaryota</taxon>
        <taxon>Sar</taxon>
        <taxon>Stramenopiles</taxon>
        <taxon>Oomycota</taxon>
        <taxon>Peronosporomycetes</taxon>
        <taxon>Peronosporales</taxon>
        <taxon>Peronosporaceae</taxon>
        <taxon>Bremia</taxon>
    </lineage>
</organism>
<dbReference type="PROSITE" id="PS51675">
    <property type="entry name" value="SAM_MT_TRM10"/>
    <property type="match status" value="1"/>
</dbReference>
<dbReference type="Gene3D" id="3.40.1280.30">
    <property type="match status" value="1"/>
</dbReference>
<comment type="caution">
    <text evidence="7">The sequence shown here is derived from an EMBL/GenBank/DDBJ whole genome shotgun (WGS) entry which is preliminary data.</text>
</comment>
<dbReference type="Proteomes" id="UP000294530">
    <property type="component" value="Unassembled WGS sequence"/>
</dbReference>
<evidence type="ECO:0000256" key="1">
    <source>
        <dbReference type="ARBA" id="ARBA00012797"/>
    </source>
</evidence>
<dbReference type="InterPro" id="IPR007356">
    <property type="entry name" value="tRNA_m1G_MeTrfase_euk"/>
</dbReference>
<dbReference type="RefSeq" id="XP_067814537.1">
    <property type="nucleotide sequence ID" value="XM_067960243.1"/>
</dbReference>
<reference evidence="7 8" key="1">
    <citation type="journal article" date="2021" name="Genome Biol.">
        <title>AFLAP: assembly-free linkage analysis pipeline using k-mers from genome sequencing data.</title>
        <authorList>
            <person name="Fletcher K."/>
            <person name="Zhang L."/>
            <person name="Gil J."/>
            <person name="Han R."/>
            <person name="Cavanaugh K."/>
            <person name="Michelmore R."/>
        </authorList>
    </citation>
    <scope>NUCLEOTIDE SEQUENCE [LARGE SCALE GENOMIC DNA]</scope>
    <source>
        <strain evidence="7 8">SF5</strain>
    </source>
</reference>
<name>A0A976IAH9_BRELC</name>
<keyword evidence="4" id="KW-0949">S-adenosyl-L-methionine</keyword>
<sequence length="305" mass="35450">MRVPLVLSVVVTCGALGFLFYRYGWQNSSNYTKSSKRSRRRDFLRLKRCRRRNERLKAKKLEESQIWALKQATLTSEEKHEKRERICMQRVEQYQKLEEGQSSSVRVVVDLAFAPYETVRERHSLFKQLGGVYGYLKTCPLDRLISLTLVSCTQDIADISAQHGVPNCIADNLVWKLQIKQQEKSIEQLYNTHEVVYLSPDSDYVLEKLDLACIYVVGGIVDRSVRKSETISKATACGFRTARLPLQEHLEFVRTHILNIDSVLIALNEFANHGNWERAFMRAIPQRITCKKRRQSMHAMKREPL</sequence>
<protein>
    <recommendedName>
        <fullName evidence="1">tRNA (guanine(9)-N(1))-methyltransferase</fullName>
        <ecNumber evidence="1">2.1.1.221</ecNumber>
    </recommendedName>
</protein>
<comment type="catalytic activity">
    <reaction evidence="5">
        <text>guanosine(9) in tRNA + S-adenosyl-L-methionine = N(1)-methylguanosine(9) in tRNA + S-adenosyl-L-homocysteine + H(+)</text>
        <dbReference type="Rhea" id="RHEA:43156"/>
        <dbReference type="Rhea" id="RHEA-COMP:10367"/>
        <dbReference type="Rhea" id="RHEA-COMP:10368"/>
        <dbReference type="ChEBI" id="CHEBI:15378"/>
        <dbReference type="ChEBI" id="CHEBI:57856"/>
        <dbReference type="ChEBI" id="CHEBI:59789"/>
        <dbReference type="ChEBI" id="CHEBI:73542"/>
        <dbReference type="ChEBI" id="CHEBI:74269"/>
        <dbReference type="EC" id="2.1.1.221"/>
    </reaction>
</comment>
<keyword evidence="3" id="KW-0808">Transferase</keyword>
<dbReference type="CDD" id="cd18089">
    <property type="entry name" value="SPOUT_Trm10-like"/>
    <property type="match status" value="1"/>
</dbReference>
<dbReference type="AlphaFoldDB" id="A0A976IAH9"/>
<dbReference type="PANTHER" id="PTHR13563">
    <property type="entry name" value="TRNA (GUANINE-9-) METHYLTRANSFERASE"/>
    <property type="match status" value="1"/>
</dbReference>
<dbReference type="InterPro" id="IPR038459">
    <property type="entry name" value="MT_TRM10-typ_sf"/>
</dbReference>
<evidence type="ECO:0000256" key="2">
    <source>
        <dbReference type="ARBA" id="ARBA00022603"/>
    </source>
</evidence>
<feature type="domain" description="SAM-dependent MTase TRM10-type" evidence="6">
    <location>
        <begin position="93"/>
        <end position="291"/>
    </location>
</feature>
<dbReference type="GO" id="GO:0002939">
    <property type="term" value="P:tRNA N1-guanine methylation"/>
    <property type="evidence" value="ECO:0007669"/>
    <property type="project" value="TreeGrafter"/>
</dbReference>
<evidence type="ECO:0000313" key="8">
    <source>
        <dbReference type="Proteomes" id="UP000294530"/>
    </source>
</evidence>
<dbReference type="GO" id="GO:0005634">
    <property type="term" value="C:nucleus"/>
    <property type="evidence" value="ECO:0007669"/>
    <property type="project" value="TreeGrafter"/>
</dbReference>
<keyword evidence="8" id="KW-1185">Reference proteome</keyword>
<dbReference type="InterPro" id="IPR028564">
    <property type="entry name" value="MT_TRM10-typ"/>
</dbReference>
<evidence type="ECO:0000256" key="5">
    <source>
        <dbReference type="ARBA" id="ARBA00048434"/>
    </source>
</evidence>
<dbReference type="EC" id="2.1.1.221" evidence="1"/>
<dbReference type="KEGG" id="blac:94345914"/>
<dbReference type="GO" id="GO:0052905">
    <property type="term" value="F:tRNA (guanosine(9)-N1)-methyltransferase activity"/>
    <property type="evidence" value="ECO:0007669"/>
    <property type="project" value="UniProtKB-EC"/>
</dbReference>
<dbReference type="EMBL" id="SHOA02000220">
    <property type="protein sequence ID" value="TDH65038.1"/>
    <property type="molecule type" value="Genomic_DNA"/>
</dbReference>
<dbReference type="GeneID" id="94345914"/>
<dbReference type="GO" id="GO:0000049">
    <property type="term" value="F:tRNA binding"/>
    <property type="evidence" value="ECO:0007669"/>
    <property type="project" value="TreeGrafter"/>
</dbReference>
<evidence type="ECO:0000256" key="3">
    <source>
        <dbReference type="ARBA" id="ARBA00022679"/>
    </source>
</evidence>
<keyword evidence="2" id="KW-0489">Methyltransferase</keyword>
<accession>A0A976IAH9</accession>
<proteinExistence type="predicted"/>
<gene>
    <name evidence="7" type="ORF">CCR75_002143</name>
</gene>
<dbReference type="OrthoDB" id="278300at2759"/>
<evidence type="ECO:0000313" key="7">
    <source>
        <dbReference type="EMBL" id="TDH65038.1"/>
    </source>
</evidence>